<dbReference type="Proteomes" id="UP000606721">
    <property type="component" value="Unassembled WGS sequence"/>
</dbReference>
<feature type="domain" description="Exonuclease" evidence="5">
    <location>
        <begin position="108"/>
        <end position="266"/>
    </location>
</feature>
<evidence type="ECO:0000313" key="6">
    <source>
        <dbReference type="EMBL" id="MBD2281327.1"/>
    </source>
</evidence>
<evidence type="ECO:0000259" key="5">
    <source>
        <dbReference type="SMART" id="SM00479"/>
    </source>
</evidence>
<keyword evidence="3 6" id="KW-0269">Exonuclease</keyword>
<keyword evidence="7" id="KW-1185">Reference proteome</keyword>
<reference evidence="6 7" key="1">
    <citation type="journal article" date="2020" name="ISME J.">
        <title>Comparative genomics reveals insights into cyanobacterial evolution and habitat adaptation.</title>
        <authorList>
            <person name="Chen M.Y."/>
            <person name="Teng W.K."/>
            <person name="Zhao L."/>
            <person name="Hu C.X."/>
            <person name="Zhou Y.K."/>
            <person name="Han B.P."/>
            <person name="Song L.R."/>
            <person name="Shu W.S."/>
        </authorList>
    </citation>
    <scope>NUCLEOTIDE SEQUENCE [LARGE SCALE GENOMIC DNA]</scope>
    <source>
        <strain evidence="6 7">FACHB-1040</strain>
    </source>
</reference>
<dbReference type="Gene3D" id="3.30.420.10">
    <property type="entry name" value="Ribonuclease H-like superfamily/Ribonuclease H"/>
    <property type="match status" value="1"/>
</dbReference>
<sequence length="288" mass="33281">MIEYSYWGGDNEPTENLKTTKQLAELGLKGIKPAGYIETRKYTIKLYDINDNNSVKPKKQPTPKQLEALKKARIESRKKAWIKKWGWIDQYRVDAVKRSRELLSTPDSWVILDTETTGLYNCEVIEIAVIDGHKNILLNTRVKPTIPIEYEAYQVHGISDADLIYVPSFNVIYPQLKAAIKDKLVLIYNDDFDRNAIAHCCKIRSLPLLQYQTSCMMYLYAGWYGCYSEYWNDFQWQKLPGGDHTALGDCLAVWDILQTMANDSDQPKYPDFEDAPKADNQDEDDIPF</sequence>
<proteinExistence type="predicted"/>
<dbReference type="RefSeq" id="WP_190384510.1">
    <property type="nucleotide sequence ID" value="NZ_JACJQT010000107.1"/>
</dbReference>
<name>A0ABR8C2S0_APHFL</name>
<evidence type="ECO:0000313" key="7">
    <source>
        <dbReference type="Proteomes" id="UP000606721"/>
    </source>
</evidence>
<protein>
    <submittedName>
        <fullName evidence="6">3'-5' exonuclease</fullName>
    </submittedName>
</protein>
<evidence type="ECO:0000256" key="1">
    <source>
        <dbReference type="ARBA" id="ARBA00022722"/>
    </source>
</evidence>
<dbReference type="EMBL" id="JACJQT010000107">
    <property type="protein sequence ID" value="MBD2281327.1"/>
    <property type="molecule type" value="Genomic_DNA"/>
</dbReference>
<dbReference type="InterPro" id="IPR013520">
    <property type="entry name" value="Ribonucl_H"/>
</dbReference>
<feature type="compositionally biased region" description="Basic and acidic residues" evidence="4">
    <location>
        <begin position="265"/>
        <end position="280"/>
    </location>
</feature>
<evidence type="ECO:0000256" key="2">
    <source>
        <dbReference type="ARBA" id="ARBA00022801"/>
    </source>
</evidence>
<dbReference type="InterPro" id="IPR036397">
    <property type="entry name" value="RNaseH_sf"/>
</dbReference>
<dbReference type="Pfam" id="PF00929">
    <property type="entry name" value="RNase_T"/>
    <property type="match status" value="1"/>
</dbReference>
<gene>
    <name evidence="6" type="ORF">H6F99_24565</name>
</gene>
<dbReference type="SUPFAM" id="SSF53098">
    <property type="entry name" value="Ribonuclease H-like"/>
    <property type="match status" value="1"/>
</dbReference>
<dbReference type="SMART" id="SM00479">
    <property type="entry name" value="EXOIII"/>
    <property type="match status" value="1"/>
</dbReference>
<dbReference type="PANTHER" id="PTHR30231:SF4">
    <property type="entry name" value="PROTEIN NEN2"/>
    <property type="match status" value="1"/>
</dbReference>
<dbReference type="PANTHER" id="PTHR30231">
    <property type="entry name" value="DNA POLYMERASE III SUBUNIT EPSILON"/>
    <property type="match status" value="1"/>
</dbReference>
<evidence type="ECO:0000256" key="4">
    <source>
        <dbReference type="SAM" id="MobiDB-lite"/>
    </source>
</evidence>
<accession>A0ABR8C2S0</accession>
<dbReference type="GO" id="GO:0004527">
    <property type="term" value="F:exonuclease activity"/>
    <property type="evidence" value="ECO:0007669"/>
    <property type="project" value="UniProtKB-KW"/>
</dbReference>
<keyword evidence="2" id="KW-0378">Hydrolase</keyword>
<evidence type="ECO:0000256" key="3">
    <source>
        <dbReference type="ARBA" id="ARBA00022839"/>
    </source>
</evidence>
<feature type="region of interest" description="Disordered" evidence="4">
    <location>
        <begin position="263"/>
        <end position="288"/>
    </location>
</feature>
<dbReference type="InterPro" id="IPR012337">
    <property type="entry name" value="RNaseH-like_sf"/>
</dbReference>
<keyword evidence="1" id="KW-0540">Nuclease</keyword>
<organism evidence="6 7">
    <name type="scientific">Aphanizomenon flos-aquae FACHB-1040</name>
    <dbReference type="NCBI Taxonomy" id="2692887"/>
    <lineage>
        <taxon>Bacteria</taxon>
        <taxon>Bacillati</taxon>
        <taxon>Cyanobacteriota</taxon>
        <taxon>Cyanophyceae</taxon>
        <taxon>Nostocales</taxon>
        <taxon>Aphanizomenonaceae</taxon>
        <taxon>Aphanizomenon</taxon>
    </lineage>
</organism>
<comment type="caution">
    <text evidence="6">The sequence shown here is derived from an EMBL/GenBank/DDBJ whole genome shotgun (WGS) entry which is preliminary data.</text>
</comment>
<dbReference type="CDD" id="cd06127">
    <property type="entry name" value="DEDDh"/>
    <property type="match status" value="1"/>
</dbReference>